<dbReference type="STRING" id="1760988.SAMN02949497_0365"/>
<dbReference type="InterPro" id="IPR029063">
    <property type="entry name" value="SAM-dependent_MTases_sf"/>
</dbReference>
<name>A0A1Y6DAI2_9GAMM</name>
<dbReference type="RefSeq" id="WP_085216382.1">
    <property type="nucleotide sequence ID" value="NZ_FXAM01000002.1"/>
</dbReference>
<dbReference type="PANTHER" id="PTHR43464">
    <property type="entry name" value="METHYLTRANSFERASE"/>
    <property type="match status" value="1"/>
</dbReference>
<dbReference type="GO" id="GO:0032259">
    <property type="term" value="P:methylation"/>
    <property type="evidence" value="ECO:0007669"/>
    <property type="project" value="UniProtKB-KW"/>
</dbReference>
<dbReference type="OrthoDB" id="5642573at2"/>
<dbReference type="SUPFAM" id="SSF53335">
    <property type="entry name" value="S-adenosyl-L-methionine-dependent methyltransferases"/>
    <property type="match status" value="1"/>
</dbReference>
<dbReference type="CDD" id="cd02440">
    <property type="entry name" value="AdoMet_MTases"/>
    <property type="match status" value="1"/>
</dbReference>
<dbReference type="GO" id="GO:0008168">
    <property type="term" value="F:methyltransferase activity"/>
    <property type="evidence" value="ECO:0007669"/>
    <property type="project" value="UniProtKB-KW"/>
</dbReference>
<sequence>MDDTLNYALQSQRWHGTDAAYFERWHRLHGASLVRWVGRDKTAHILDIGCGFGLHIYSLLAQGYVNATGVDIDAAQIAVAQSHGLPCQRITPEQADAFYTERAGQINTVLMLDVLEHIPKSEQVGFLRRLHPIFKPGGRLIVRVPNALGPTALYHRYTDFTHHCCFTPESLEFVLGNAGFKAQRMMPDADLKLGKVWYKPWSLFRYILAGTSRLFWRAAYVADLGRPAFSLPLTRNIVAEARPAPPNPG</sequence>
<dbReference type="PANTHER" id="PTHR43464:SF19">
    <property type="entry name" value="UBIQUINONE BIOSYNTHESIS O-METHYLTRANSFERASE, MITOCHONDRIAL"/>
    <property type="match status" value="1"/>
</dbReference>
<reference evidence="4 5" key="1">
    <citation type="submission" date="2016-12" db="EMBL/GenBank/DDBJ databases">
        <authorList>
            <person name="Song W.-J."/>
            <person name="Kurnit D.M."/>
        </authorList>
    </citation>
    <scope>NUCLEOTIDE SEQUENCE [LARGE SCALE GENOMIC DNA]</scope>
    <source>
        <strain evidence="4 5">175</strain>
    </source>
</reference>
<keyword evidence="1 4" id="KW-0489">Methyltransferase</keyword>
<dbReference type="Proteomes" id="UP000192923">
    <property type="component" value="Unassembled WGS sequence"/>
</dbReference>
<protein>
    <submittedName>
        <fullName evidence="4">Methyltransferase domain-containing protein</fullName>
    </submittedName>
</protein>
<dbReference type="Pfam" id="PF13489">
    <property type="entry name" value="Methyltransf_23"/>
    <property type="match status" value="1"/>
</dbReference>
<evidence type="ECO:0000256" key="2">
    <source>
        <dbReference type="ARBA" id="ARBA00022679"/>
    </source>
</evidence>
<gene>
    <name evidence="4" type="ORF">SAMN02949497_0365</name>
</gene>
<accession>A0A1Y6DAI2</accession>
<keyword evidence="2 4" id="KW-0808">Transferase</keyword>
<proteinExistence type="predicted"/>
<keyword evidence="5" id="KW-1185">Reference proteome</keyword>
<dbReference type="Gene3D" id="3.40.50.150">
    <property type="entry name" value="Vaccinia Virus protein VP39"/>
    <property type="match status" value="1"/>
</dbReference>
<dbReference type="AlphaFoldDB" id="A0A1Y6DAI2"/>
<evidence type="ECO:0000256" key="3">
    <source>
        <dbReference type="ARBA" id="ARBA00022691"/>
    </source>
</evidence>
<evidence type="ECO:0000313" key="5">
    <source>
        <dbReference type="Proteomes" id="UP000192923"/>
    </source>
</evidence>
<keyword evidence="3" id="KW-0949">S-adenosyl-L-methionine</keyword>
<organism evidence="4 5">
    <name type="scientific">Methylomagnum ishizawai</name>
    <dbReference type="NCBI Taxonomy" id="1760988"/>
    <lineage>
        <taxon>Bacteria</taxon>
        <taxon>Pseudomonadati</taxon>
        <taxon>Pseudomonadota</taxon>
        <taxon>Gammaproteobacteria</taxon>
        <taxon>Methylococcales</taxon>
        <taxon>Methylococcaceae</taxon>
        <taxon>Methylomagnum</taxon>
    </lineage>
</organism>
<evidence type="ECO:0000313" key="4">
    <source>
        <dbReference type="EMBL" id="SMF97342.1"/>
    </source>
</evidence>
<dbReference type="EMBL" id="FXAM01000002">
    <property type="protein sequence ID" value="SMF97342.1"/>
    <property type="molecule type" value="Genomic_DNA"/>
</dbReference>
<evidence type="ECO:0000256" key="1">
    <source>
        <dbReference type="ARBA" id="ARBA00022603"/>
    </source>
</evidence>